<dbReference type="PANTHER" id="PTHR42977:SF1">
    <property type="entry name" value="BLR6576 PROTEIN"/>
    <property type="match status" value="1"/>
</dbReference>
<dbReference type="SUPFAM" id="SSF53474">
    <property type="entry name" value="alpha/beta-Hydrolases"/>
    <property type="match status" value="1"/>
</dbReference>
<feature type="domain" description="AB hydrolase-1" evidence="1">
    <location>
        <begin position="25"/>
        <end position="266"/>
    </location>
</feature>
<protein>
    <submittedName>
        <fullName evidence="2">Alpha beta hydrolase fold protein</fullName>
    </submittedName>
</protein>
<dbReference type="EMBL" id="AZER01000005">
    <property type="protein sequence ID" value="KRL28486.1"/>
    <property type="molecule type" value="Genomic_DNA"/>
</dbReference>
<dbReference type="PRINTS" id="PR00412">
    <property type="entry name" value="EPOXHYDRLASE"/>
</dbReference>
<sequence>MMKFNTINIHGLKVFYRESGNKALPTFLLLHGFPTSSALFRNLIPLLEKDFHVIAPDYVGFGQSASPSHVDFKYTFENLTNYVDDLLTALNIHKFFMYVFDYGAPIGFNLAVRHPEQILGIVSQNGNVYQEGLGKKWAGRKKYWAHPTKELREKYKAAFAPATIKGQYLGGEKPGAIGPDGYTLDIYYTGKPDYAENQSDLIFDYQNNVANYPKYQAYLRQYKPELVAAWGKNDPSFIYPGAEAFKRDDPNAEVHLLDGGHFVLESHWQEIGKLILDKWGNN</sequence>
<dbReference type="PATRIC" id="fig|1423746.3.peg.1"/>
<dbReference type="GO" id="GO:0004301">
    <property type="term" value="F:epoxide hydrolase activity"/>
    <property type="evidence" value="ECO:0007669"/>
    <property type="project" value="TreeGrafter"/>
</dbReference>
<evidence type="ECO:0000259" key="1">
    <source>
        <dbReference type="Pfam" id="PF00561"/>
    </source>
</evidence>
<dbReference type="Proteomes" id="UP000051445">
    <property type="component" value="Unassembled WGS sequence"/>
</dbReference>
<dbReference type="Pfam" id="PF00561">
    <property type="entry name" value="Abhydrolase_1"/>
    <property type="match status" value="1"/>
</dbReference>
<dbReference type="InterPro" id="IPR000073">
    <property type="entry name" value="AB_hydrolase_1"/>
</dbReference>
<dbReference type="STRING" id="1423746.FD27_GL000001"/>
<comment type="caution">
    <text evidence="2">The sequence shown here is derived from an EMBL/GenBank/DDBJ whole genome shotgun (WGS) entry which is preliminary data.</text>
</comment>
<reference evidence="2 3" key="1">
    <citation type="journal article" date="2015" name="Genome Announc.">
        <title>Expanding the biotechnology potential of lactobacilli through comparative genomics of 213 strains and associated genera.</title>
        <authorList>
            <person name="Sun Z."/>
            <person name="Harris H.M."/>
            <person name="McCann A."/>
            <person name="Guo C."/>
            <person name="Argimon S."/>
            <person name="Zhang W."/>
            <person name="Yang X."/>
            <person name="Jeffery I.B."/>
            <person name="Cooney J.C."/>
            <person name="Kagawa T.F."/>
            <person name="Liu W."/>
            <person name="Song Y."/>
            <person name="Salvetti E."/>
            <person name="Wrobel A."/>
            <person name="Rasinkangas P."/>
            <person name="Parkhill J."/>
            <person name="Rea M.C."/>
            <person name="O'Sullivan O."/>
            <person name="Ritari J."/>
            <person name="Douillard F.P."/>
            <person name="Paul Ross R."/>
            <person name="Yang R."/>
            <person name="Briner A.E."/>
            <person name="Felis G.E."/>
            <person name="de Vos W.M."/>
            <person name="Barrangou R."/>
            <person name="Klaenhammer T.R."/>
            <person name="Caufield P.W."/>
            <person name="Cui Y."/>
            <person name="Zhang H."/>
            <person name="O'Toole P.W."/>
        </authorList>
    </citation>
    <scope>NUCLEOTIDE SEQUENCE [LARGE SCALE GENOMIC DNA]</scope>
    <source>
        <strain evidence="2 3">DSM 13145</strain>
    </source>
</reference>
<dbReference type="Gene3D" id="3.40.50.1820">
    <property type="entry name" value="alpha/beta hydrolase"/>
    <property type="match status" value="1"/>
</dbReference>
<name>A0A0R1P7P9_9LACO</name>
<dbReference type="RefSeq" id="WP_057748236.1">
    <property type="nucleotide sequence ID" value="NZ_AZER01000005.1"/>
</dbReference>
<dbReference type="PANTHER" id="PTHR42977">
    <property type="entry name" value="HYDROLASE-RELATED"/>
    <property type="match status" value="1"/>
</dbReference>
<keyword evidence="2" id="KW-0378">Hydrolase</keyword>
<dbReference type="InterPro" id="IPR000639">
    <property type="entry name" value="Epox_hydrolase-like"/>
</dbReference>
<keyword evidence="3" id="KW-1185">Reference proteome</keyword>
<dbReference type="InterPro" id="IPR029058">
    <property type="entry name" value="AB_hydrolase_fold"/>
</dbReference>
<accession>A0A0R1P7P9</accession>
<evidence type="ECO:0000313" key="2">
    <source>
        <dbReference type="EMBL" id="KRL28486.1"/>
    </source>
</evidence>
<gene>
    <name evidence="2" type="ORF">FD27_GL000001</name>
</gene>
<proteinExistence type="predicted"/>
<dbReference type="InterPro" id="IPR051340">
    <property type="entry name" value="Haloalkane_dehalogenase"/>
</dbReference>
<organism evidence="2 3">
    <name type="scientific">Limosilactobacillus frumenti DSM 13145</name>
    <dbReference type="NCBI Taxonomy" id="1423746"/>
    <lineage>
        <taxon>Bacteria</taxon>
        <taxon>Bacillati</taxon>
        <taxon>Bacillota</taxon>
        <taxon>Bacilli</taxon>
        <taxon>Lactobacillales</taxon>
        <taxon>Lactobacillaceae</taxon>
        <taxon>Limosilactobacillus</taxon>
    </lineage>
</organism>
<evidence type="ECO:0000313" key="3">
    <source>
        <dbReference type="Proteomes" id="UP000051445"/>
    </source>
</evidence>
<dbReference type="AlphaFoldDB" id="A0A0R1P7P9"/>